<comment type="caution">
    <text evidence="8">The sequence shown here is derived from an EMBL/GenBank/DDBJ whole genome shotgun (WGS) entry which is preliminary data.</text>
</comment>
<dbReference type="SUPFAM" id="SSF52172">
    <property type="entry name" value="CheY-like"/>
    <property type="match status" value="1"/>
</dbReference>
<dbReference type="Pfam" id="PF14332">
    <property type="entry name" value="DUF4388"/>
    <property type="match status" value="1"/>
</dbReference>
<dbReference type="GO" id="GO:0000156">
    <property type="term" value="F:phosphorelay response regulator activity"/>
    <property type="evidence" value="ECO:0007669"/>
    <property type="project" value="TreeGrafter"/>
</dbReference>
<evidence type="ECO:0000256" key="3">
    <source>
        <dbReference type="ARBA" id="ARBA00023015"/>
    </source>
</evidence>
<feature type="domain" description="Response regulatory" evidence="7">
    <location>
        <begin position="3"/>
        <end position="119"/>
    </location>
</feature>
<dbReference type="RefSeq" id="WP_207860771.1">
    <property type="nucleotide sequence ID" value="NZ_JAFREP010000019.1"/>
</dbReference>
<gene>
    <name evidence="8" type="ORF">J3U88_20230</name>
</gene>
<dbReference type="PANTHER" id="PTHR48111">
    <property type="entry name" value="REGULATOR OF RPOS"/>
    <property type="match status" value="1"/>
</dbReference>
<dbReference type="SMART" id="SM00448">
    <property type="entry name" value="REC"/>
    <property type="match status" value="1"/>
</dbReference>
<dbReference type="GO" id="GO:0005829">
    <property type="term" value="C:cytosol"/>
    <property type="evidence" value="ECO:0007669"/>
    <property type="project" value="TreeGrafter"/>
</dbReference>
<evidence type="ECO:0000256" key="2">
    <source>
        <dbReference type="ARBA" id="ARBA00023012"/>
    </source>
</evidence>
<dbReference type="GO" id="GO:0006355">
    <property type="term" value="P:regulation of DNA-templated transcription"/>
    <property type="evidence" value="ECO:0007669"/>
    <property type="project" value="TreeGrafter"/>
</dbReference>
<keyword evidence="3" id="KW-0805">Transcription regulation</keyword>
<dbReference type="InterPro" id="IPR025497">
    <property type="entry name" value="PatA-like_N"/>
</dbReference>
<dbReference type="AlphaFoldDB" id="A0A8J7U5T8"/>
<dbReference type="InterPro" id="IPR011006">
    <property type="entry name" value="CheY-like_superfamily"/>
</dbReference>
<dbReference type="InterPro" id="IPR039420">
    <property type="entry name" value="WalR-like"/>
</dbReference>
<comment type="caution">
    <text evidence="6">Lacks conserved residue(s) required for the propagation of feature annotation.</text>
</comment>
<dbReference type="PROSITE" id="PS50110">
    <property type="entry name" value="RESPONSE_REGULATORY"/>
    <property type="match status" value="1"/>
</dbReference>
<evidence type="ECO:0000256" key="4">
    <source>
        <dbReference type="ARBA" id="ARBA00023125"/>
    </source>
</evidence>
<keyword evidence="2" id="KW-0902">Two-component regulatory system</keyword>
<keyword evidence="4" id="KW-0238">DNA-binding</keyword>
<dbReference type="InterPro" id="IPR001789">
    <property type="entry name" value="Sig_transdc_resp-reg_receiver"/>
</dbReference>
<evidence type="ECO:0000256" key="6">
    <source>
        <dbReference type="PROSITE-ProRule" id="PRU00169"/>
    </source>
</evidence>
<evidence type="ECO:0000313" key="9">
    <source>
        <dbReference type="Proteomes" id="UP000664417"/>
    </source>
</evidence>
<dbReference type="GO" id="GO:0032993">
    <property type="term" value="C:protein-DNA complex"/>
    <property type="evidence" value="ECO:0007669"/>
    <property type="project" value="TreeGrafter"/>
</dbReference>
<keyword evidence="9" id="KW-1185">Reference proteome</keyword>
<keyword evidence="1" id="KW-0597">Phosphoprotein</keyword>
<dbReference type="PANTHER" id="PTHR48111:SF1">
    <property type="entry name" value="TWO-COMPONENT RESPONSE REGULATOR ORR33"/>
    <property type="match status" value="1"/>
</dbReference>
<name>A0A8J7U5T8_9BACT</name>
<dbReference type="Gene3D" id="3.40.50.2300">
    <property type="match status" value="1"/>
</dbReference>
<sequence length="327" mass="36460">MKSCVAIEADAQIRAILQDHLETEGYRVRTFGHIEEFLQTAAVQPVDIILTGLLFDDQACWSQLERLVKEPVLQWVPVVVVSALRGSRFRTRAYRLNVRDYIEKPFDFSELSARIAAILDTPRAERRGLSGSLRTCPFTEIAQIVRESRKSGVLQVWQGERGGTVTFEGGQLTSATFAGSSAETALEHMIGLGDGGFVFETRAENPNKPDQGPGLDLQRVVMETAWLEDEWNIRRHQLPHPDARLRPPAGATDLPEPCQNPTTEQILALLRRRPGLTLAEITSLGEETPLRRRWAVTLLLEHELIKVDPPPGRHAVEALPITQSTGV</sequence>
<evidence type="ECO:0000256" key="5">
    <source>
        <dbReference type="ARBA" id="ARBA00023163"/>
    </source>
</evidence>
<evidence type="ECO:0000256" key="1">
    <source>
        <dbReference type="ARBA" id="ARBA00022553"/>
    </source>
</evidence>
<dbReference type="Proteomes" id="UP000664417">
    <property type="component" value="Unassembled WGS sequence"/>
</dbReference>
<dbReference type="GO" id="GO:0000976">
    <property type="term" value="F:transcription cis-regulatory region binding"/>
    <property type="evidence" value="ECO:0007669"/>
    <property type="project" value="TreeGrafter"/>
</dbReference>
<proteinExistence type="predicted"/>
<dbReference type="EMBL" id="JAFREP010000019">
    <property type="protein sequence ID" value="MBO1320818.1"/>
    <property type="molecule type" value="Genomic_DNA"/>
</dbReference>
<keyword evidence="5" id="KW-0804">Transcription</keyword>
<evidence type="ECO:0000313" key="8">
    <source>
        <dbReference type="EMBL" id="MBO1320818.1"/>
    </source>
</evidence>
<protein>
    <submittedName>
        <fullName evidence="8">Response regulator</fullName>
    </submittedName>
</protein>
<dbReference type="Pfam" id="PF00072">
    <property type="entry name" value="Response_reg"/>
    <property type="match status" value="1"/>
</dbReference>
<evidence type="ECO:0000259" key="7">
    <source>
        <dbReference type="PROSITE" id="PS50110"/>
    </source>
</evidence>
<accession>A0A8J7U5T8</accession>
<reference evidence="8" key="1">
    <citation type="submission" date="2021-03" db="EMBL/GenBank/DDBJ databases">
        <authorList>
            <person name="Wang G."/>
        </authorList>
    </citation>
    <scope>NUCLEOTIDE SEQUENCE</scope>
    <source>
        <strain evidence="8">KCTC 12899</strain>
    </source>
</reference>
<organism evidence="8 9">
    <name type="scientific">Acanthopleuribacter pedis</name>
    <dbReference type="NCBI Taxonomy" id="442870"/>
    <lineage>
        <taxon>Bacteria</taxon>
        <taxon>Pseudomonadati</taxon>
        <taxon>Acidobacteriota</taxon>
        <taxon>Holophagae</taxon>
        <taxon>Acanthopleuribacterales</taxon>
        <taxon>Acanthopleuribacteraceae</taxon>
        <taxon>Acanthopleuribacter</taxon>
    </lineage>
</organism>